<feature type="transmembrane region" description="Helical" evidence="2">
    <location>
        <begin position="197"/>
        <end position="221"/>
    </location>
</feature>
<keyword evidence="2" id="KW-0812">Transmembrane</keyword>
<dbReference type="Proteomes" id="UP001596047">
    <property type="component" value="Unassembled WGS sequence"/>
</dbReference>
<dbReference type="InterPro" id="IPR025403">
    <property type="entry name" value="TgpA-like_C"/>
</dbReference>
<dbReference type="EMBL" id="JBHSOW010000080">
    <property type="protein sequence ID" value="MFC5651803.1"/>
    <property type="molecule type" value="Genomic_DNA"/>
</dbReference>
<evidence type="ECO:0000256" key="1">
    <source>
        <dbReference type="SAM" id="MobiDB-lite"/>
    </source>
</evidence>
<dbReference type="Pfam" id="PF01841">
    <property type="entry name" value="Transglut_core"/>
    <property type="match status" value="1"/>
</dbReference>
<evidence type="ECO:0000313" key="4">
    <source>
        <dbReference type="EMBL" id="MFC5651803.1"/>
    </source>
</evidence>
<feature type="transmembrane region" description="Helical" evidence="2">
    <location>
        <begin position="45"/>
        <end position="63"/>
    </location>
</feature>
<evidence type="ECO:0000313" key="5">
    <source>
        <dbReference type="Proteomes" id="UP001596047"/>
    </source>
</evidence>
<dbReference type="InterPro" id="IPR002931">
    <property type="entry name" value="Transglutaminase-like"/>
</dbReference>
<feature type="transmembrane region" description="Helical" evidence="2">
    <location>
        <begin position="137"/>
        <end position="160"/>
    </location>
</feature>
<dbReference type="SUPFAM" id="SSF54001">
    <property type="entry name" value="Cysteine proteinases"/>
    <property type="match status" value="1"/>
</dbReference>
<feature type="domain" description="Transglutaminase-like" evidence="3">
    <location>
        <begin position="494"/>
        <end position="583"/>
    </location>
</feature>
<dbReference type="PANTHER" id="PTHR42736">
    <property type="entry name" value="PROTEIN-GLUTAMINE GAMMA-GLUTAMYLTRANSFERASE"/>
    <property type="match status" value="1"/>
</dbReference>
<feature type="transmembrane region" description="Helical" evidence="2">
    <location>
        <begin position="620"/>
        <end position="641"/>
    </location>
</feature>
<feature type="transmembrane region" description="Helical" evidence="2">
    <location>
        <begin position="166"/>
        <end position="185"/>
    </location>
</feature>
<accession>A0ABW0W291</accession>
<name>A0ABW0W291_9BACL</name>
<dbReference type="InterPro" id="IPR052901">
    <property type="entry name" value="Bact_TGase-like"/>
</dbReference>
<dbReference type="Pfam" id="PF13559">
    <property type="entry name" value="DUF4129"/>
    <property type="match status" value="1"/>
</dbReference>
<proteinExistence type="predicted"/>
<keyword evidence="2" id="KW-1133">Transmembrane helix</keyword>
<protein>
    <submittedName>
        <fullName evidence="4">DUF4129 domain-containing transglutaminase family protein</fullName>
    </submittedName>
</protein>
<keyword evidence="2" id="KW-0472">Membrane</keyword>
<dbReference type="Gene3D" id="3.10.620.30">
    <property type="match status" value="1"/>
</dbReference>
<gene>
    <name evidence="4" type="ORF">ACFPYJ_22320</name>
</gene>
<sequence>MSKAYRATFKWLTGDVYHKLSAVFGALLIYQWIRCLGDYWWEETFTVVNGVLFVSAIAIVLIPSKLYSSFVQLLLLLAINAAYSGYVWVPFEGDKKHAADWINFLAVQVKQLSPIIWISLSVWAIYNIIVWMRNRRIFLITIVGLALLSLTFADSLLTPIYLWDEIAWIVFIGLGWLVASHFSAFKKRHPDNWEHLLEYPISLFLPILVIITLVMGAGLFVPSIKPLLTDPYTAWREARGEEVASFVGDKGVSSGILKSTGDSRSGYSRNDEQLGNGFKFDYSPVMTVTTTQRSYWRGETKALYNGGGWEESLLEKQEEPVPSIDSNQKLVTNGRPESAKVKRIEQTFTMVRKDKFPVLFGAGPIESVVEVNGNAQPLPRLDWLPSSWELRLPGRSSAYPKTYSIVSEVAVLDEASLQSGTATEPVKDLPSVYLQLPDELPQRVRDLAAEITKDAVTPYDKVKKLVSYLQLNFTYTNEPDLSKRKSADFVDGFLFEIKEGYCDYFSTALAVLTRATGIPSRWVKGYSPGSLPVDPEMMRMQGSSGVDINPEGAGTYTVRNADAHSWVEVYFEGYGWLPFEATAGFAYPYAAPEDAPLPIPEITAPAEADSSEPADSGFQFPVWLFAAAVSALVLCAAALRYRQIIAAWHRYKRGTTTVNERIVKDTNRLIRYGRKKGLDHHEYETVRETMSRWSTRLTFLHKEFHAVLAAFEKAMYSSQTMTQEEADQAAANMKIIRERLG</sequence>
<feature type="transmembrane region" description="Helical" evidence="2">
    <location>
        <begin position="70"/>
        <end position="91"/>
    </location>
</feature>
<dbReference type="PANTHER" id="PTHR42736:SF1">
    <property type="entry name" value="PROTEIN-GLUTAMINE GAMMA-GLUTAMYLTRANSFERASE"/>
    <property type="match status" value="1"/>
</dbReference>
<feature type="transmembrane region" description="Helical" evidence="2">
    <location>
        <begin position="16"/>
        <end position="33"/>
    </location>
</feature>
<evidence type="ECO:0000256" key="2">
    <source>
        <dbReference type="SAM" id="Phobius"/>
    </source>
</evidence>
<organism evidence="4 5">
    <name type="scientific">Paenibacillus solisilvae</name>
    <dbReference type="NCBI Taxonomy" id="2486751"/>
    <lineage>
        <taxon>Bacteria</taxon>
        <taxon>Bacillati</taxon>
        <taxon>Bacillota</taxon>
        <taxon>Bacilli</taxon>
        <taxon>Bacillales</taxon>
        <taxon>Paenibacillaceae</taxon>
        <taxon>Paenibacillus</taxon>
    </lineage>
</organism>
<comment type="caution">
    <text evidence="4">The sequence shown here is derived from an EMBL/GenBank/DDBJ whole genome shotgun (WGS) entry which is preliminary data.</text>
</comment>
<dbReference type="RefSeq" id="WP_379190427.1">
    <property type="nucleotide sequence ID" value="NZ_JBHSOW010000080.1"/>
</dbReference>
<evidence type="ECO:0000259" key="3">
    <source>
        <dbReference type="SMART" id="SM00460"/>
    </source>
</evidence>
<dbReference type="SMART" id="SM00460">
    <property type="entry name" value="TGc"/>
    <property type="match status" value="1"/>
</dbReference>
<reference evidence="5" key="1">
    <citation type="journal article" date="2019" name="Int. J. Syst. Evol. Microbiol.">
        <title>The Global Catalogue of Microorganisms (GCM) 10K type strain sequencing project: providing services to taxonomists for standard genome sequencing and annotation.</title>
        <authorList>
            <consortium name="The Broad Institute Genomics Platform"/>
            <consortium name="The Broad Institute Genome Sequencing Center for Infectious Disease"/>
            <person name="Wu L."/>
            <person name="Ma J."/>
        </authorList>
    </citation>
    <scope>NUCLEOTIDE SEQUENCE [LARGE SCALE GENOMIC DNA]</scope>
    <source>
        <strain evidence="5">CGMCC 1.3240</strain>
    </source>
</reference>
<feature type="region of interest" description="Disordered" evidence="1">
    <location>
        <begin position="317"/>
        <end position="336"/>
    </location>
</feature>
<dbReference type="InterPro" id="IPR038765">
    <property type="entry name" value="Papain-like_cys_pep_sf"/>
</dbReference>
<keyword evidence="5" id="KW-1185">Reference proteome</keyword>
<feature type="transmembrane region" description="Helical" evidence="2">
    <location>
        <begin position="111"/>
        <end position="130"/>
    </location>
</feature>